<evidence type="ECO:0000259" key="2">
    <source>
        <dbReference type="Pfam" id="PF03781"/>
    </source>
</evidence>
<keyword evidence="1" id="KW-0732">Signal</keyword>
<dbReference type="Proteomes" id="UP000319204">
    <property type="component" value="Unassembled WGS sequence"/>
</dbReference>
<organism evidence="3 4">
    <name type="scientific">Flagellimonas hadalis</name>
    <dbReference type="NCBI Taxonomy" id="2597517"/>
    <lineage>
        <taxon>Bacteria</taxon>
        <taxon>Pseudomonadati</taxon>
        <taxon>Bacteroidota</taxon>
        <taxon>Flavobacteriia</taxon>
        <taxon>Flavobacteriales</taxon>
        <taxon>Flavobacteriaceae</taxon>
        <taxon>Flagellimonas</taxon>
    </lineage>
</organism>
<dbReference type="InterPro" id="IPR051043">
    <property type="entry name" value="Sulfatase_Mod_Factor_Kinase"/>
</dbReference>
<proteinExistence type="predicted"/>
<dbReference type="Pfam" id="PF03781">
    <property type="entry name" value="FGE-sulfatase"/>
    <property type="match status" value="2"/>
</dbReference>
<name>A0A5N5IQQ8_9FLAO</name>
<sequence>MTFRLKNSKVKMYLTTCFISLNAMAQQDSLLNDFVEIKSGEHHFYISKYAITREQYNDFLELWGEHKNLTDEQGELPVLVNKEDAERYLEHISDTYLTHFRLPSETEWELAAKGTTTPKKAKEIRCVDCTKPNENGLYGMLGNVWEWTSTSEPKENDRYFVIKGGDFQERAKDLSPKTRFVVSKDMEDMNIGFRPVANTHDFETTLHINRANTIVKVLLPNEDITIYEHDMQVEEFYMGYGDTPPEGFPITVDEDTHQIVLCCLQNFEYEQEGALETERITYIGLPFGFDPSQLSLAKELEQLVRQLMENQNH</sequence>
<dbReference type="InterPro" id="IPR016187">
    <property type="entry name" value="CTDL_fold"/>
</dbReference>
<evidence type="ECO:0000313" key="4">
    <source>
        <dbReference type="Proteomes" id="UP000319204"/>
    </source>
</evidence>
<keyword evidence="4" id="KW-1185">Reference proteome</keyword>
<dbReference type="EMBL" id="VNIK02000006">
    <property type="protein sequence ID" value="KAB5488166.1"/>
    <property type="molecule type" value="Genomic_DNA"/>
</dbReference>
<protein>
    <submittedName>
        <fullName evidence="3">Formylglycine-generating enzyme family protein</fullName>
    </submittedName>
</protein>
<feature type="chain" id="PRO_5024391561" evidence="1">
    <location>
        <begin position="26"/>
        <end position="313"/>
    </location>
</feature>
<gene>
    <name evidence="3" type="ORF">FOT42_010085</name>
</gene>
<accession>A0A5N5IQQ8</accession>
<feature type="signal peptide" evidence="1">
    <location>
        <begin position="1"/>
        <end position="25"/>
    </location>
</feature>
<dbReference type="SUPFAM" id="SSF56436">
    <property type="entry name" value="C-type lectin-like"/>
    <property type="match status" value="1"/>
</dbReference>
<feature type="domain" description="Sulfatase-modifying factor enzyme-like" evidence="2">
    <location>
        <begin position="42"/>
        <end position="116"/>
    </location>
</feature>
<dbReference type="PANTHER" id="PTHR23150:SF19">
    <property type="entry name" value="FORMYLGLYCINE-GENERATING ENZYME"/>
    <property type="match status" value="1"/>
</dbReference>
<evidence type="ECO:0000256" key="1">
    <source>
        <dbReference type="SAM" id="SignalP"/>
    </source>
</evidence>
<evidence type="ECO:0000313" key="3">
    <source>
        <dbReference type="EMBL" id="KAB5488166.1"/>
    </source>
</evidence>
<dbReference type="AlphaFoldDB" id="A0A5N5IQQ8"/>
<dbReference type="GO" id="GO:0120147">
    <property type="term" value="F:formylglycine-generating oxidase activity"/>
    <property type="evidence" value="ECO:0007669"/>
    <property type="project" value="TreeGrafter"/>
</dbReference>
<dbReference type="PANTHER" id="PTHR23150">
    <property type="entry name" value="SULFATASE MODIFYING FACTOR 1, 2"/>
    <property type="match status" value="1"/>
</dbReference>
<dbReference type="Gene3D" id="3.90.1580.10">
    <property type="entry name" value="paralog of FGE (formylglycine-generating enzyme)"/>
    <property type="match status" value="1"/>
</dbReference>
<dbReference type="OrthoDB" id="1419587at2"/>
<dbReference type="InterPro" id="IPR005532">
    <property type="entry name" value="SUMF_dom"/>
</dbReference>
<comment type="caution">
    <text evidence="3">The sequence shown here is derived from an EMBL/GenBank/DDBJ whole genome shotgun (WGS) entry which is preliminary data.</text>
</comment>
<dbReference type="InterPro" id="IPR042095">
    <property type="entry name" value="SUMF_sf"/>
</dbReference>
<feature type="domain" description="Sulfatase-modifying factor enzyme-like" evidence="2">
    <location>
        <begin position="124"/>
        <end position="196"/>
    </location>
</feature>
<reference evidence="3" key="1">
    <citation type="submission" date="2019-10" db="EMBL/GenBank/DDBJ databases">
        <title>Muricauda hadale sp. nov., a piezophilic bacterium isolated from hadopelagic water of the Mariana Trench.</title>
        <authorList>
            <person name="Wei Y."/>
        </authorList>
    </citation>
    <scope>NUCLEOTIDE SEQUENCE [LARGE SCALE GENOMIC DNA]</scope>
    <source>
        <strain evidence="3">MT-229</strain>
    </source>
</reference>